<sequence length="385" mass="42494">MIPYGRQSIDQADIDAVVAVLQSDFLTQGPQVPRFEETVADYCGAKHAVAVNSATSALHIACLALGLNQGDMLWTSPNSFVASANCGLYCGAQIDFVDIDLSTGNICPKALAEKLEAAAKNDSLPKVLVVVHFAGQPCDMEAIHTLCSPLGIKIIEDASHAIGSRYRDAVTGSCRFSDITVFSFHPVKVITSAEGGMAVTNNDSYAKQMRLYRSHGITRAPEDLKLKQAPAWHYEQQMLGFNYRMTDIQAALGNSQMRHLDNWIAQRNQLAKNYQEKLQALGLNYLQVAADTLSAYHLFMLVLPENKASEHRSIFEELKSRGIGVNLHYTPIHLQPYYQEMGFQSGDFPIAEAYASRAITLPLYPELTEQQQDYVIDTLADIMGQ</sequence>
<dbReference type="InterPro" id="IPR000653">
    <property type="entry name" value="DegT/StrS_aminotransferase"/>
</dbReference>
<dbReference type="Gene3D" id="3.90.1150.10">
    <property type="entry name" value="Aspartate Aminotransferase, domain 1"/>
    <property type="match status" value="1"/>
</dbReference>
<dbReference type="Gene3D" id="3.40.640.10">
    <property type="entry name" value="Type I PLP-dependent aspartate aminotransferase-like (Major domain)"/>
    <property type="match status" value="1"/>
</dbReference>
<dbReference type="PANTHER" id="PTHR30244">
    <property type="entry name" value="TRANSAMINASE"/>
    <property type="match status" value="1"/>
</dbReference>
<dbReference type="InterPro" id="IPR015421">
    <property type="entry name" value="PyrdxlP-dep_Trfase_major"/>
</dbReference>
<evidence type="ECO:0000313" key="5">
    <source>
        <dbReference type="Proteomes" id="UP001597380"/>
    </source>
</evidence>
<evidence type="ECO:0000256" key="1">
    <source>
        <dbReference type="ARBA" id="ARBA00022898"/>
    </source>
</evidence>
<dbReference type="NCBIfam" id="TIGR03588">
    <property type="entry name" value="PseC"/>
    <property type="match status" value="1"/>
</dbReference>
<proteinExistence type="inferred from homology"/>
<dbReference type="EC" id="2.6.1.92" evidence="4"/>
<accession>A0ABW4XHT0</accession>
<dbReference type="PANTHER" id="PTHR30244:SF34">
    <property type="entry name" value="DTDP-4-AMINO-4,6-DIDEOXYGALACTOSE TRANSAMINASE"/>
    <property type="match status" value="1"/>
</dbReference>
<dbReference type="RefSeq" id="WP_345338182.1">
    <property type="nucleotide sequence ID" value="NZ_BAABLI010000004.1"/>
</dbReference>
<dbReference type="InterPro" id="IPR020026">
    <property type="entry name" value="PseC"/>
</dbReference>
<keyword evidence="4" id="KW-0032">Aminotransferase</keyword>
<comment type="caution">
    <text evidence="4">The sequence shown here is derived from an EMBL/GenBank/DDBJ whole genome shotgun (WGS) entry which is preliminary data.</text>
</comment>
<dbReference type="EMBL" id="JBHUHT010000007">
    <property type="protein sequence ID" value="MFD2094820.1"/>
    <property type="molecule type" value="Genomic_DNA"/>
</dbReference>
<keyword evidence="1 3" id="KW-0663">Pyridoxal phosphate</keyword>
<dbReference type="InterPro" id="IPR015422">
    <property type="entry name" value="PyrdxlP-dep_Trfase_small"/>
</dbReference>
<keyword evidence="5" id="KW-1185">Reference proteome</keyword>
<protein>
    <submittedName>
        <fullName evidence="4">UDP-4-amino-4, 6-dideoxy-N-acetyl-beta-L-altrosamine transaminase</fullName>
        <ecNumber evidence="4">2.6.1.92</ecNumber>
    </submittedName>
</protein>
<organism evidence="4 5">
    <name type="scientific">Corallincola platygyrae</name>
    <dbReference type="NCBI Taxonomy" id="1193278"/>
    <lineage>
        <taxon>Bacteria</taxon>
        <taxon>Pseudomonadati</taxon>
        <taxon>Pseudomonadota</taxon>
        <taxon>Gammaproteobacteria</taxon>
        <taxon>Alteromonadales</taxon>
        <taxon>Psychromonadaceae</taxon>
        <taxon>Corallincola</taxon>
    </lineage>
</organism>
<comment type="similarity">
    <text evidence="2 3">Belongs to the DegT/DnrJ/EryC1 family.</text>
</comment>
<dbReference type="SUPFAM" id="SSF53383">
    <property type="entry name" value="PLP-dependent transferases"/>
    <property type="match status" value="1"/>
</dbReference>
<evidence type="ECO:0000313" key="4">
    <source>
        <dbReference type="EMBL" id="MFD2094820.1"/>
    </source>
</evidence>
<name>A0ABW4XHT0_9GAMM</name>
<dbReference type="GO" id="GO:0008483">
    <property type="term" value="F:transaminase activity"/>
    <property type="evidence" value="ECO:0007669"/>
    <property type="project" value="UniProtKB-KW"/>
</dbReference>
<gene>
    <name evidence="4" type="primary">pseC</name>
    <name evidence="4" type="ORF">ACFSJ3_02405</name>
</gene>
<dbReference type="InterPro" id="IPR015424">
    <property type="entry name" value="PyrdxlP-dep_Trfase"/>
</dbReference>
<keyword evidence="4" id="KW-0808">Transferase</keyword>
<dbReference type="CDD" id="cd00616">
    <property type="entry name" value="AHBA_syn"/>
    <property type="match status" value="1"/>
</dbReference>
<dbReference type="Pfam" id="PF01041">
    <property type="entry name" value="DegT_DnrJ_EryC1"/>
    <property type="match status" value="1"/>
</dbReference>
<reference evidence="5" key="1">
    <citation type="journal article" date="2019" name="Int. J. Syst. Evol. Microbiol.">
        <title>The Global Catalogue of Microorganisms (GCM) 10K type strain sequencing project: providing services to taxonomists for standard genome sequencing and annotation.</title>
        <authorList>
            <consortium name="The Broad Institute Genomics Platform"/>
            <consortium name="The Broad Institute Genome Sequencing Center for Infectious Disease"/>
            <person name="Wu L."/>
            <person name="Ma J."/>
        </authorList>
    </citation>
    <scope>NUCLEOTIDE SEQUENCE [LARGE SCALE GENOMIC DNA]</scope>
    <source>
        <strain evidence="5">CGMCC 1.10992</strain>
    </source>
</reference>
<evidence type="ECO:0000256" key="2">
    <source>
        <dbReference type="ARBA" id="ARBA00037999"/>
    </source>
</evidence>
<dbReference type="PIRSF" id="PIRSF000390">
    <property type="entry name" value="PLP_StrS"/>
    <property type="match status" value="1"/>
</dbReference>
<dbReference type="Proteomes" id="UP001597380">
    <property type="component" value="Unassembled WGS sequence"/>
</dbReference>
<evidence type="ECO:0000256" key="3">
    <source>
        <dbReference type="RuleBase" id="RU004508"/>
    </source>
</evidence>